<dbReference type="PANTHER" id="PTHR37423:SF2">
    <property type="entry name" value="MEMBRANE-BOUND LYTIC MUREIN TRANSGLYCOSYLASE C"/>
    <property type="match status" value="1"/>
</dbReference>
<dbReference type="EMBL" id="BSUZ01000001">
    <property type="protein sequence ID" value="GMA89121.1"/>
    <property type="molecule type" value="Genomic_DNA"/>
</dbReference>
<dbReference type="SUPFAM" id="SSF54106">
    <property type="entry name" value="LysM domain"/>
    <property type="match status" value="1"/>
</dbReference>
<protein>
    <recommendedName>
        <fullName evidence="1">LysM domain-containing protein</fullName>
    </recommendedName>
</protein>
<evidence type="ECO:0000313" key="3">
    <source>
        <dbReference type="Proteomes" id="UP001157017"/>
    </source>
</evidence>
<evidence type="ECO:0000313" key="2">
    <source>
        <dbReference type="EMBL" id="GMA89121.1"/>
    </source>
</evidence>
<gene>
    <name evidence="2" type="ORF">GCM10025868_43710</name>
</gene>
<dbReference type="InterPro" id="IPR023346">
    <property type="entry name" value="Lysozyme-like_dom_sf"/>
</dbReference>
<dbReference type="Proteomes" id="UP001157017">
    <property type="component" value="Unassembled WGS sequence"/>
</dbReference>
<dbReference type="CDD" id="cd00118">
    <property type="entry name" value="LysM"/>
    <property type="match status" value="1"/>
</dbReference>
<proteinExistence type="predicted"/>
<dbReference type="CDD" id="cd00254">
    <property type="entry name" value="LT-like"/>
    <property type="match status" value="1"/>
</dbReference>
<organism evidence="2 3">
    <name type="scientific">Angustibacter aerolatus</name>
    <dbReference type="NCBI Taxonomy" id="1162965"/>
    <lineage>
        <taxon>Bacteria</taxon>
        <taxon>Bacillati</taxon>
        <taxon>Actinomycetota</taxon>
        <taxon>Actinomycetes</taxon>
        <taxon>Kineosporiales</taxon>
        <taxon>Kineosporiaceae</taxon>
    </lineage>
</organism>
<dbReference type="PANTHER" id="PTHR37423">
    <property type="entry name" value="SOLUBLE LYTIC MUREIN TRANSGLYCOSYLASE-RELATED"/>
    <property type="match status" value="1"/>
</dbReference>
<reference evidence="3" key="1">
    <citation type="journal article" date="2019" name="Int. J. Syst. Evol. Microbiol.">
        <title>The Global Catalogue of Microorganisms (GCM) 10K type strain sequencing project: providing services to taxonomists for standard genome sequencing and annotation.</title>
        <authorList>
            <consortium name="The Broad Institute Genomics Platform"/>
            <consortium name="The Broad Institute Genome Sequencing Center for Infectious Disease"/>
            <person name="Wu L."/>
            <person name="Ma J."/>
        </authorList>
    </citation>
    <scope>NUCLEOTIDE SEQUENCE [LARGE SCALE GENOMIC DNA]</scope>
    <source>
        <strain evidence="3">NBRC 108730</strain>
    </source>
</reference>
<dbReference type="SUPFAM" id="SSF53955">
    <property type="entry name" value="Lysozyme-like"/>
    <property type="match status" value="1"/>
</dbReference>
<dbReference type="Pfam" id="PF01476">
    <property type="entry name" value="LysM"/>
    <property type="match status" value="1"/>
</dbReference>
<dbReference type="InterPro" id="IPR036779">
    <property type="entry name" value="LysM_dom_sf"/>
</dbReference>
<dbReference type="InterPro" id="IPR008258">
    <property type="entry name" value="Transglycosylase_SLT_dom_1"/>
</dbReference>
<feature type="domain" description="LysM" evidence="1">
    <location>
        <begin position="23"/>
        <end position="67"/>
    </location>
</feature>
<dbReference type="PROSITE" id="PS51782">
    <property type="entry name" value="LYSM"/>
    <property type="match status" value="1"/>
</dbReference>
<dbReference type="Gene3D" id="1.10.530.10">
    <property type="match status" value="1"/>
</dbReference>
<dbReference type="Gene3D" id="3.10.350.10">
    <property type="entry name" value="LysM domain"/>
    <property type="match status" value="1"/>
</dbReference>
<evidence type="ECO:0000259" key="1">
    <source>
        <dbReference type="PROSITE" id="PS51782"/>
    </source>
</evidence>
<keyword evidence="3" id="KW-1185">Reference proteome</keyword>
<dbReference type="InterPro" id="IPR018392">
    <property type="entry name" value="LysM"/>
</dbReference>
<name>A0ABQ6JR13_9ACTN</name>
<dbReference type="SMART" id="SM00257">
    <property type="entry name" value="LysM"/>
    <property type="match status" value="1"/>
</dbReference>
<comment type="caution">
    <text evidence="2">The sequence shown here is derived from an EMBL/GenBank/DDBJ whole genome shotgun (WGS) entry which is preliminary data.</text>
</comment>
<dbReference type="Pfam" id="PF01464">
    <property type="entry name" value="SLT"/>
    <property type="match status" value="1"/>
</dbReference>
<accession>A0ABQ6JR13</accession>
<sequence length="232" mass="24485">MPAKAVKAVKRSTTRTAAGLTTATVVVRSGDTVGGIAAAHGTTVAAVLKLNHLRAASLLQIGQRLRVPTRQRFSADTFEGRTYASAVVRAAARNRAVLADRSVPSRAATRALVERTARRYGVDPALAVAVAVQESGLHQRQVSVANAIGVMQVIPSSGRWAETLVGRHLDLLDTGDNVTAGVVILKSLLRSADTRAHAIAGYYQGLGSVQQHGMFADTKRYVASIERLASGR</sequence>